<organism evidence="3 4">
    <name type="scientific">Candidatus Sungiibacteriota bacterium</name>
    <dbReference type="NCBI Taxonomy" id="2750080"/>
    <lineage>
        <taxon>Bacteria</taxon>
        <taxon>Candidatus Sungiibacteriota</taxon>
    </lineage>
</organism>
<dbReference type="InterPro" id="IPR003675">
    <property type="entry name" value="Rce1/LyrA-like_dom"/>
</dbReference>
<dbReference type="EMBL" id="CP066690">
    <property type="protein sequence ID" value="QQG45394.1"/>
    <property type="molecule type" value="Genomic_DNA"/>
</dbReference>
<keyword evidence="1" id="KW-0472">Membrane</keyword>
<gene>
    <name evidence="3" type="ORF">HYW89_00445</name>
</gene>
<proteinExistence type="predicted"/>
<evidence type="ECO:0000313" key="4">
    <source>
        <dbReference type="Proteomes" id="UP000595618"/>
    </source>
</evidence>
<keyword evidence="1" id="KW-0812">Transmembrane</keyword>
<dbReference type="AlphaFoldDB" id="A0A7T5UPZ6"/>
<keyword evidence="3" id="KW-0482">Metalloprotease</keyword>
<accession>A0A7T5UPZ6</accession>
<reference evidence="3 4" key="1">
    <citation type="submission" date="2020-07" db="EMBL/GenBank/DDBJ databases">
        <title>Huge and variable diversity of episymbiotic CPR bacteria and DPANN archaea in groundwater ecosystems.</title>
        <authorList>
            <person name="He C.Y."/>
            <person name="Keren R."/>
            <person name="Whittaker M."/>
            <person name="Farag I.F."/>
            <person name="Doudna J."/>
            <person name="Cate J.H.D."/>
            <person name="Banfield J.F."/>
        </authorList>
    </citation>
    <scope>NUCLEOTIDE SEQUENCE [LARGE SCALE GENOMIC DNA]</scope>
    <source>
        <strain evidence="3">NC_groundwater_541_Ag_S-0.1um_46_50</strain>
    </source>
</reference>
<dbReference type="GO" id="GO:0004175">
    <property type="term" value="F:endopeptidase activity"/>
    <property type="evidence" value="ECO:0007669"/>
    <property type="project" value="UniProtKB-ARBA"/>
</dbReference>
<dbReference type="GO" id="GO:0006508">
    <property type="term" value="P:proteolysis"/>
    <property type="evidence" value="ECO:0007669"/>
    <property type="project" value="UniProtKB-KW"/>
</dbReference>
<dbReference type="Proteomes" id="UP000595618">
    <property type="component" value="Chromosome"/>
</dbReference>
<feature type="transmembrane region" description="Helical" evidence="1">
    <location>
        <begin position="98"/>
        <end position="116"/>
    </location>
</feature>
<dbReference type="Pfam" id="PF02517">
    <property type="entry name" value="Rce1-like"/>
    <property type="match status" value="1"/>
</dbReference>
<evidence type="ECO:0000259" key="2">
    <source>
        <dbReference type="Pfam" id="PF02517"/>
    </source>
</evidence>
<dbReference type="GO" id="GO:0080120">
    <property type="term" value="P:CAAX-box protein maturation"/>
    <property type="evidence" value="ECO:0007669"/>
    <property type="project" value="UniProtKB-ARBA"/>
</dbReference>
<sequence length="157" mass="17647">MVIYLQTLIERILQGTTVGTFLYTQVGYGFPVPEFWERIVTAHNAIQNTVLSFLTGWLHASLSTNMFLLVRGVAVSALVEEVEWRGITRLFQGSSKKFWWWVLAAILLLGYTLSYYTGPMNLLVVLTLGAAATILVKVTGRLWTAILLHILINIKGF</sequence>
<evidence type="ECO:0000256" key="1">
    <source>
        <dbReference type="SAM" id="Phobius"/>
    </source>
</evidence>
<keyword evidence="1" id="KW-1133">Transmembrane helix</keyword>
<keyword evidence="3" id="KW-0378">Hydrolase</keyword>
<keyword evidence="3" id="KW-0645">Protease</keyword>
<evidence type="ECO:0000313" key="3">
    <source>
        <dbReference type="EMBL" id="QQG45394.1"/>
    </source>
</evidence>
<feature type="domain" description="CAAX prenyl protease 2/Lysostaphin resistance protein A-like" evidence="2">
    <location>
        <begin position="65"/>
        <end position="154"/>
    </location>
</feature>
<dbReference type="GO" id="GO:0008237">
    <property type="term" value="F:metallopeptidase activity"/>
    <property type="evidence" value="ECO:0007669"/>
    <property type="project" value="UniProtKB-KW"/>
</dbReference>
<protein>
    <submittedName>
        <fullName evidence="3">CPBP family intramembrane metalloprotease</fullName>
    </submittedName>
</protein>
<name>A0A7T5UPZ6_9BACT</name>
<feature type="transmembrane region" description="Helical" evidence="1">
    <location>
        <begin position="122"/>
        <end position="152"/>
    </location>
</feature>